<dbReference type="Proteomes" id="UP000198242">
    <property type="component" value="Chromosome I"/>
</dbReference>
<feature type="signal peptide" evidence="1">
    <location>
        <begin position="1"/>
        <end position="30"/>
    </location>
</feature>
<gene>
    <name evidence="2" type="ORF">GA0074695_4793</name>
</gene>
<name>A0A1C4YWN8_MICVI</name>
<keyword evidence="1" id="KW-0732">Signal</keyword>
<sequence length="93" mass="10363">MTVARTVRRMCTVALAVMSLTLITTATAHAAPSYGEENIATPMRGPPPPDAICESVGLTFRYAIGCFKRYGDEWWVAHNALYGEKVYVDWEQH</sequence>
<reference evidence="3" key="1">
    <citation type="submission" date="2016-06" db="EMBL/GenBank/DDBJ databases">
        <authorList>
            <person name="Varghese N."/>
            <person name="Submissions Spin"/>
        </authorList>
    </citation>
    <scope>NUCLEOTIDE SEQUENCE [LARGE SCALE GENOMIC DNA]</scope>
    <source>
        <strain evidence="3">DSM 43909</strain>
    </source>
</reference>
<evidence type="ECO:0000256" key="1">
    <source>
        <dbReference type="SAM" id="SignalP"/>
    </source>
</evidence>
<feature type="chain" id="PRO_5008709588" description="Secreted protein" evidence="1">
    <location>
        <begin position="31"/>
        <end position="93"/>
    </location>
</feature>
<dbReference type="AlphaFoldDB" id="A0A1C4YWN8"/>
<evidence type="ECO:0000313" key="3">
    <source>
        <dbReference type="Proteomes" id="UP000198242"/>
    </source>
</evidence>
<evidence type="ECO:0008006" key="4">
    <source>
        <dbReference type="Google" id="ProtNLM"/>
    </source>
</evidence>
<dbReference type="EMBL" id="LT607411">
    <property type="protein sequence ID" value="SCF25047.1"/>
    <property type="molecule type" value="Genomic_DNA"/>
</dbReference>
<proteinExistence type="predicted"/>
<accession>A0A1C4YWN8</accession>
<keyword evidence="3" id="KW-1185">Reference proteome</keyword>
<protein>
    <recommendedName>
        <fullName evidence="4">Secreted protein</fullName>
    </recommendedName>
</protein>
<evidence type="ECO:0000313" key="2">
    <source>
        <dbReference type="EMBL" id="SCF25047.1"/>
    </source>
</evidence>
<organism evidence="2 3">
    <name type="scientific">Micromonospora viridifaciens</name>
    <dbReference type="NCBI Taxonomy" id="1881"/>
    <lineage>
        <taxon>Bacteria</taxon>
        <taxon>Bacillati</taxon>
        <taxon>Actinomycetota</taxon>
        <taxon>Actinomycetes</taxon>
        <taxon>Micromonosporales</taxon>
        <taxon>Micromonosporaceae</taxon>
        <taxon>Micromonospora</taxon>
    </lineage>
</organism>